<gene>
    <name evidence="1 3 4" type="ORF">SRAE_2000018200</name>
</gene>
<keyword evidence="2" id="KW-1185">Reference proteome</keyword>
<dbReference type="EMBL" id="LN609529">
    <property type="protein sequence ID" value="CEF65503.1"/>
    <property type="molecule type" value="Genomic_DNA"/>
</dbReference>
<evidence type="ECO:0000313" key="3">
    <source>
        <dbReference type="WBParaSite" id="SRAE_2000018200.1"/>
    </source>
</evidence>
<dbReference type="RefSeq" id="XP_024504703.1">
    <property type="nucleotide sequence ID" value="XM_024650980.1"/>
</dbReference>
<organism evidence="1">
    <name type="scientific">Strongyloides ratti</name>
    <name type="common">Parasitic roundworm</name>
    <dbReference type="NCBI Taxonomy" id="34506"/>
    <lineage>
        <taxon>Eukaryota</taxon>
        <taxon>Metazoa</taxon>
        <taxon>Ecdysozoa</taxon>
        <taxon>Nematoda</taxon>
        <taxon>Chromadorea</taxon>
        <taxon>Rhabditida</taxon>
        <taxon>Tylenchina</taxon>
        <taxon>Panagrolaimomorpha</taxon>
        <taxon>Strongyloidoidea</taxon>
        <taxon>Strongyloididae</taxon>
        <taxon>Strongyloides</taxon>
    </lineage>
</organism>
<reference evidence="3" key="2">
    <citation type="submission" date="2020-12" db="UniProtKB">
        <authorList>
            <consortium name="WormBaseParasite"/>
        </authorList>
    </citation>
    <scope>IDENTIFICATION</scope>
</reference>
<dbReference type="AlphaFoldDB" id="A0A090LBJ5"/>
<dbReference type="Proteomes" id="UP000035682">
    <property type="component" value="Unplaced"/>
</dbReference>
<reference evidence="1 2" key="1">
    <citation type="submission" date="2014-09" db="EMBL/GenBank/DDBJ databases">
        <authorList>
            <person name="Martin A.A."/>
        </authorList>
    </citation>
    <scope>NUCLEOTIDE SEQUENCE</scope>
    <source>
        <strain evidence="2">ED321</strain>
        <strain evidence="1">ED321 Heterogonic</strain>
    </source>
</reference>
<dbReference type="WormBase" id="SRAE_2000018200">
    <property type="protein sequence ID" value="SRP10426"/>
    <property type="gene ID" value="WBGene00260373"/>
</dbReference>
<accession>A0A090LBJ5</accession>
<proteinExistence type="predicted"/>
<protein>
    <submittedName>
        <fullName evidence="1 3">Uncharacterized protein</fullName>
    </submittedName>
</protein>
<dbReference type="CTD" id="36377867"/>
<name>A0A090LBJ5_STRRB</name>
<dbReference type="GeneID" id="36377867"/>
<sequence>MTLKKRIKLEQNINDQIYNNEEKIINETYCDEPFRDKYNFNRLLDKKLNCNSDLTVSSDTSMDISTTMSLSTLSLHNSKEIQNQLNCTGFNKTLSIFENNFNDTKDNLQNTISTTNSSMPINTIHYLNPSLLEEKNFLTLNSNENIEKLEKSKLLNEINFNNSSLKLNDSFSIFNNSIKNSTALVFENIYFKRDIDNIFFIEYTSNYKNLKQLELICFTITWIQSRIYEIILVVPNLRYLHQHTLENNYLQHVKYKKGKGKLTKTVIKSNDPIEVIESMEFLDISLYNDSLYQYLLINQLLDIYYKFVSLYIYYCDLKIEKINIIFEENKLLYEEFINCNEDRINTIKCLNNYL</sequence>
<evidence type="ECO:0000313" key="4">
    <source>
        <dbReference type="WormBase" id="SRAE_2000018200"/>
    </source>
</evidence>
<evidence type="ECO:0000313" key="2">
    <source>
        <dbReference type="Proteomes" id="UP000035682"/>
    </source>
</evidence>
<dbReference type="WBParaSite" id="SRAE_2000018200.1">
    <property type="protein sequence ID" value="SRAE_2000018200.1"/>
    <property type="gene ID" value="WBGene00260373"/>
</dbReference>
<evidence type="ECO:0000313" key="1">
    <source>
        <dbReference type="EMBL" id="CEF65503.1"/>
    </source>
</evidence>